<comment type="caution">
    <text evidence="2">The sequence shown here is derived from an EMBL/GenBank/DDBJ whole genome shotgun (WGS) entry which is preliminary data.</text>
</comment>
<dbReference type="Pfam" id="PF00903">
    <property type="entry name" value="Glyoxalase"/>
    <property type="match status" value="2"/>
</dbReference>
<dbReference type="InterPro" id="IPR037523">
    <property type="entry name" value="VOC_core"/>
</dbReference>
<organism evidence="2 3">
    <name type="scientific">Candidatus Geothrix odensensis</name>
    <dbReference type="NCBI Taxonomy" id="2954440"/>
    <lineage>
        <taxon>Bacteria</taxon>
        <taxon>Pseudomonadati</taxon>
        <taxon>Acidobacteriota</taxon>
        <taxon>Holophagae</taxon>
        <taxon>Holophagales</taxon>
        <taxon>Holophagaceae</taxon>
        <taxon>Geothrix</taxon>
    </lineage>
</organism>
<dbReference type="PANTHER" id="PTHR33993:SF14">
    <property type="entry name" value="GB|AAF24581.1"/>
    <property type="match status" value="1"/>
</dbReference>
<dbReference type="PROSITE" id="PS51819">
    <property type="entry name" value="VOC"/>
    <property type="match status" value="2"/>
</dbReference>
<dbReference type="EMBL" id="JADKCH010000007">
    <property type="protein sequence ID" value="MBK8572741.1"/>
    <property type="molecule type" value="Genomic_DNA"/>
</dbReference>
<dbReference type="CDD" id="cd07247">
    <property type="entry name" value="SgaA_N_like"/>
    <property type="match status" value="2"/>
</dbReference>
<evidence type="ECO:0000313" key="3">
    <source>
        <dbReference type="Proteomes" id="UP000709959"/>
    </source>
</evidence>
<evidence type="ECO:0000259" key="1">
    <source>
        <dbReference type="PROSITE" id="PS51819"/>
    </source>
</evidence>
<dbReference type="InterPro" id="IPR004360">
    <property type="entry name" value="Glyas_Fos-R_dOase_dom"/>
</dbReference>
<dbReference type="PANTHER" id="PTHR33993">
    <property type="entry name" value="GLYOXALASE-RELATED"/>
    <property type="match status" value="1"/>
</dbReference>
<proteinExistence type="predicted"/>
<dbReference type="AlphaFoldDB" id="A0A936F2D4"/>
<dbReference type="InterPro" id="IPR029068">
    <property type="entry name" value="Glyas_Bleomycin-R_OHBP_Dase"/>
</dbReference>
<sequence length="262" mass="28026">MADKPVPTGFGAFCWSQLNASDAAACEPFYCALFGWSAAHEDLGGMPMTLFTRGKDQIGTLMQIPPQGTETPRSHWLGYVWVEDLDATFARVKPLGATPYVPPTPIPGVGRFAVIGDPGGAVLGLYEQNAPVDPTTPMPAGHGAFSWYELTTRAVAPSIAFYTALFGWTTQDWPMDFGTYTLFLRGEEAVAGLMPMTGPEWEGVPNHWMPYVGVTDVDERFAVVPGLGGTGCVPPTDIPEVGRFAVVTDPTGGTFTLFKGLA</sequence>
<dbReference type="InterPro" id="IPR052164">
    <property type="entry name" value="Anthracycline_SecMetBiosynth"/>
</dbReference>
<reference evidence="2 3" key="1">
    <citation type="submission" date="2020-10" db="EMBL/GenBank/DDBJ databases">
        <title>Connecting structure to function with the recovery of over 1000 high-quality activated sludge metagenome-assembled genomes encoding full-length rRNA genes using long-read sequencing.</title>
        <authorList>
            <person name="Singleton C.M."/>
            <person name="Petriglieri F."/>
            <person name="Kristensen J.M."/>
            <person name="Kirkegaard R.H."/>
            <person name="Michaelsen T.Y."/>
            <person name="Andersen M.H."/>
            <person name="Karst S.M."/>
            <person name="Dueholm M.S."/>
            <person name="Nielsen P.H."/>
            <person name="Albertsen M."/>
        </authorList>
    </citation>
    <scope>NUCLEOTIDE SEQUENCE [LARGE SCALE GENOMIC DNA]</scope>
    <source>
        <strain evidence="2">OdNE_18-Q3-R46-58_MAXAC.008</strain>
    </source>
</reference>
<dbReference type="SUPFAM" id="SSF54593">
    <property type="entry name" value="Glyoxalase/Bleomycin resistance protein/Dihydroxybiphenyl dioxygenase"/>
    <property type="match status" value="2"/>
</dbReference>
<name>A0A936F2D4_9BACT</name>
<dbReference type="Proteomes" id="UP000709959">
    <property type="component" value="Unassembled WGS sequence"/>
</dbReference>
<feature type="domain" description="VOC" evidence="1">
    <location>
        <begin position="144"/>
        <end position="260"/>
    </location>
</feature>
<accession>A0A936F2D4</accession>
<evidence type="ECO:0000313" key="2">
    <source>
        <dbReference type="EMBL" id="MBK8572741.1"/>
    </source>
</evidence>
<dbReference type="Gene3D" id="3.10.180.10">
    <property type="entry name" value="2,3-Dihydroxybiphenyl 1,2-Dioxygenase, domain 1"/>
    <property type="match status" value="2"/>
</dbReference>
<gene>
    <name evidence="2" type="ORF">IPN91_08855</name>
</gene>
<protein>
    <submittedName>
        <fullName evidence="2">VOC family protein</fullName>
    </submittedName>
</protein>
<feature type="domain" description="VOC" evidence="1">
    <location>
        <begin position="12"/>
        <end position="128"/>
    </location>
</feature>